<protein>
    <submittedName>
        <fullName evidence="1">Uncharacterized protein</fullName>
    </submittedName>
</protein>
<evidence type="ECO:0000313" key="1">
    <source>
        <dbReference type="EMBL" id="MFM1731173.1"/>
    </source>
</evidence>
<sequence length="138" mass="15380">MKFTGGTTVRPRAAAIDESIGPPFEKRIAEMPLREFSVRALVAWAGTTRDAFYRRYADMTYAVDQIHAPMLFRAALPEHYASGTPPTAGELQESKRLLRALKSGNGDDEQVDRLSELAVAWAALNPMRIPLGKVDYER</sequence>
<proteinExistence type="predicted"/>
<organism evidence="1 2">
    <name type="scientific">Prescottella soli</name>
    <dbReference type="NCBI Taxonomy" id="1543852"/>
    <lineage>
        <taxon>Bacteria</taxon>
        <taxon>Bacillati</taxon>
        <taxon>Actinomycetota</taxon>
        <taxon>Actinomycetes</taxon>
        <taxon>Mycobacteriales</taxon>
        <taxon>Nocardiaceae</taxon>
        <taxon>Prescottella</taxon>
    </lineage>
</organism>
<dbReference type="EMBL" id="JBDLNU010000007">
    <property type="protein sequence ID" value="MFM1731173.1"/>
    <property type="molecule type" value="Genomic_DNA"/>
</dbReference>
<evidence type="ECO:0000313" key="2">
    <source>
        <dbReference type="Proteomes" id="UP001629744"/>
    </source>
</evidence>
<dbReference type="Proteomes" id="UP001629744">
    <property type="component" value="Unassembled WGS sequence"/>
</dbReference>
<comment type="caution">
    <text evidence="1">The sequence shown here is derived from an EMBL/GenBank/DDBJ whole genome shotgun (WGS) entry which is preliminary data.</text>
</comment>
<gene>
    <name evidence="1" type="ORF">ABEU19_004725</name>
</gene>
<keyword evidence="2" id="KW-1185">Reference proteome</keyword>
<reference evidence="1 2" key="1">
    <citation type="submission" date="2023-11" db="EMBL/GenBank/DDBJ databases">
        <authorList>
            <person name="Val-Calvo J."/>
            <person name="Scortti M."/>
            <person name="Vazquez-Boland J."/>
        </authorList>
    </citation>
    <scope>NUCLEOTIDE SEQUENCE [LARGE SCALE GENOMIC DNA]</scope>
    <source>
        <strain evidence="1 2">DSM 46662</strain>
    </source>
</reference>
<name>A0ABW9G199_9NOCA</name>
<accession>A0ABW9G199</accession>
<dbReference type="RefSeq" id="WP_348605184.1">
    <property type="nucleotide sequence ID" value="NZ_CP157276.1"/>
</dbReference>